<sequence length="139" mass="15463">MGVRVSTDDSLLDVDLIHRWLSEDAYWSLGRSRAAVQESLRYSVNVGAYDADEQVGFLRLVTDRATFAWICDVYVDPSARGRAVGKALMEEADRLLASYGVTRALLATADAHGLYAQYGFVPLADDGRWMVRTYEPAPQ</sequence>
<dbReference type="PANTHER" id="PTHR43233:SF1">
    <property type="entry name" value="FAMILY N-ACETYLTRANSFERASE, PUTATIVE (AFU_ORTHOLOGUE AFUA_6G03350)-RELATED"/>
    <property type="match status" value="1"/>
</dbReference>
<comment type="caution">
    <text evidence="2">The sequence shown here is derived from an EMBL/GenBank/DDBJ whole genome shotgun (WGS) entry which is preliminary data.</text>
</comment>
<dbReference type="GO" id="GO:0016747">
    <property type="term" value="F:acyltransferase activity, transferring groups other than amino-acyl groups"/>
    <property type="evidence" value="ECO:0007669"/>
    <property type="project" value="InterPro"/>
</dbReference>
<dbReference type="RefSeq" id="WP_194708787.1">
    <property type="nucleotide sequence ID" value="NZ_JADKPN010000017.1"/>
</dbReference>
<evidence type="ECO:0000313" key="3">
    <source>
        <dbReference type="Proteomes" id="UP000640489"/>
    </source>
</evidence>
<dbReference type="InterPro" id="IPR016181">
    <property type="entry name" value="Acyl_CoA_acyltransferase"/>
</dbReference>
<keyword evidence="3" id="KW-1185">Reference proteome</keyword>
<dbReference type="Gene3D" id="3.40.630.30">
    <property type="match status" value="1"/>
</dbReference>
<dbReference type="InterPro" id="IPR000182">
    <property type="entry name" value="GNAT_dom"/>
</dbReference>
<dbReference type="PANTHER" id="PTHR43233">
    <property type="entry name" value="FAMILY N-ACETYLTRANSFERASE, PUTATIVE (AFU_ORTHOLOGUE AFUA_6G03350)-RELATED"/>
    <property type="match status" value="1"/>
</dbReference>
<proteinExistence type="predicted"/>
<dbReference type="EMBL" id="JADKPN010000017">
    <property type="protein sequence ID" value="MBF4765603.1"/>
    <property type="molecule type" value="Genomic_DNA"/>
</dbReference>
<dbReference type="Pfam" id="PF00583">
    <property type="entry name" value="Acetyltransf_1"/>
    <property type="match status" value="1"/>
</dbReference>
<gene>
    <name evidence="2" type="ORF">ISU07_20935</name>
</gene>
<dbReference type="SUPFAM" id="SSF55729">
    <property type="entry name" value="Acyl-CoA N-acyltransferases (Nat)"/>
    <property type="match status" value="1"/>
</dbReference>
<protein>
    <submittedName>
        <fullName evidence="2">GNAT family N-acetyltransferase</fullName>
    </submittedName>
</protein>
<evidence type="ECO:0000259" key="1">
    <source>
        <dbReference type="PROSITE" id="PS51186"/>
    </source>
</evidence>
<dbReference type="CDD" id="cd04301">
    <property type="entry name" value="NAT_SF"/>
    <property type="match status" value="1"/>
</dbReference>
<dbReference type="AlphaFoldDB" id="A0A930VFH0"/>
<reference evidence="2" key="1">
    <citation type="submission" date="2020-11" db="EMBL/GenBank/DDBJ databases">
        <title>Nocardioides sp. nov., isolated from Soil of Cynanchum wilfordii Hemsley rhizosphere.</title>
        <authorList>
            <person name="Lee J.-S."/>
            <person name="Suh M.K."/>
            <person name="Kim J.-S."/>
        </authorList>
    </citation>
    <scope>NUCLEOTIDE SEQUENCE</scope>
    <source>
        <strain evidence="2">KCTC 19275</strain>
    </source>
</reference>
<evidence type="ECO:0000313" key="2">
    <source>
        <dbReference type="EMBL" id="MBF4765603.1"/>
    </source>
</evidence>
<accession>A0A930VFH0</accession>
<dbReference type="InterPro" id="IPR053144">
    <property type="entry name" value="Acetyltransferase_Butenolide"/>
</dbReference>
<dbReference type="Proteomes" id="UP000640489">
    <property type="component" value="Unassembled WGS sequence"/>
</dbReference>
<organism evidence="2 3">
    <name type="scientific">Nocardioides islandensis</name>
    <dbReference type="NCBI Taxonomy" id="433663"/>
    <lineage>
        <taxon>Bacteria</taxon>
        <taxon>Bacillati</taxon>
        <taxon>Actinomycetota</taxon>
        <taxon>Actinomycetes</taxon>
        <taxon>Propionibacteriales</taxon>
        <taxon>Nocardioidaceae</taxon>
        <taxon>Nocardioides</taxon>
    </lineage>
</organism>
<feature type="domain" description="N-acetyltransferase" evidence="1">
    <location>
        <begin position="1"/>
        <end position="135"/>
    </location>
</feature>
<dbReference type="PROSITE" id="PS51186">
    <property type="entry name" value="GNAT"/>
    <property type="match status" value="1"/>
</dbReference>
<name>A0A930VFH0_9ACTN</name>